<gene>
    <name evidence="11" type="primary">lemd1</name>
</gene>
<evidence type="ECO:0000259" key="9">
    <source>
        <dbReference type="PROSITE" id="PS50955"/>
    </source>
</evidence>
<feature type="compositionally biased region" description="Acidic residues" evidence="6">
    <location>
        <begin position="53"/>
        <end position="71"/>
    </location>
</feature>
<evidence type="ECO:0000313" key="11">
    <source>
        <dbReference type="RefSeq" id="XP_028265609.1"/>
    </source>
</evidence>
<dbReference type="SMART" id="SM00540">
    <property type="entry name" value="LEM"/>
    <property type="match status" value="1"/>
</dbReference>
<dbReference type="PANTHER" id="PTHR12019">
    <property type="entry name" value="LAMINA-ASSOCIATED POLYPEPTIDE THYMOPOIETIN"/>
    <property type="match status" value="1"/>
</dbReference>
<dbReference type="CDD" id="cd12940">
    <property type="entry name" value="LEM_LAP2_LEMD1"/>
    <property type="match status" value="1"/>
</dbReference>
<keyword evidence="7" id="KW-0812">Transmembrane</keyword>
<dbReference type="OrthoDB" id="6363067at2759"/>
<feature type="region of interest" description="Disordered" evidence="6">
    <location>
        <begin position="119"/>
        <end position="184"/>
    </location>
</feature>
<feature type="region of interest" description="Disordered" evidence="6">
    <location>
        <begin position="205"/>
        <end position="235"/>
    </location>
</feature>
<protein>
    <submittedName>
        <fullName evidence="11">LEM domain-containing protein 1 isoform X1</fullName>
    </submittedName>
</protein>
<keyword evidence="5" id="KW-0238">DNA-binding</keyword>
<reference evidence="11" key="1">
    <citation type="submission" date="2025-08" db="UniProtKB">
        <authorList>
            <consortium name="RefSeq"/>
        </authorList>
    </citation>
    <scope>IDENTIFICATION</scope>
</reference>
<evidence type="ECO:0000256" key="2">
    <source>
        <dbReference type="ARBA" id="ARBA00022481"/>
    </source>
</evidence>
<evidence type="ECO:0000256" key="5">
    <source>
        <dbReference type="ARBA" id="ARBA00023125"/>
    </source>
</evidence>
<feature type="domain" description="LEM-like" evidence="9">
    <location>
        <begin position="4"/>
        <end position="47"/>
    </location>
</feature>
<keyword evidence="3" id="KW-0597">Phosphoprotein</keyword>
<accession>A0A6P7IVE4</accession>
<keyword evidence="10" id="KW-1185">Reference proteome</keyword>
<dbReference type="CTD" id="93273"/>
<dbReference type="FunFam" id="1.10.720.40:FF:000001">
    <property type="entry name" value="LEM domain containing 2, isoform CRA_a"/>
    <property type="match status" value="2"/>
</dbReference>
<dbReference type="PROSITE" id="PS50954">
    <property type="entry name" value="LEM"/>
    <property type="match status" value="1"/>
</dbReference>
<dbReference type="InterPro" id="IPR051656">
    <property type="entry name" value="LEM_domain"/>
</dbReference>
<organism evidence="10 11">
    <name type="scientific">Parambassis ranga</name>
    <name type="common">Indian glassy fish</name>
    <dbReference type="NCBI Taxonomy" id="210632"/>
    <lineage>
        <taxon>Eukaryota</taxon>
        <taxon>Metazoa</taxon>
        <taxon>Chordata</taxon>
        <taxon>Craniata</taxon>
        <taxon>Vertebrata</taxon>
        <taxon>Euteleostomi</taxon>
        <taxon>Actinopterygii</taxon>
        <taxon>Neopterygii</taxon>
        <taxon>Teleostei</taxon>
        <taxon>Neoteleostei</taxon>
        <taxon>Acanthomorphata</taxon>
        <taxon>Ovalentaria</taxon>
        <taxon>Ambassidae</taxon>
        <taxon>Parambassis</taxon>
    </lineage>
</organism>
<sequence>MPFEEDPAYLSKSRLKSDLVAHNVALPPAASKKEIYVELHLKHIDQRNAADFSSDEEDLVPDVADREEDPDHTEIPDPRTLTDDELKAALLHHGVKAGPIVGTTRAVYEKKLKKLLQPDESGKVNGAEKAVVYSDSEEEEEEEVEEEEQKADGEEEVEESVCTESEKQTAEQTDLAKQESSQAKLPYQNGSFPYLQCFMPSSRLHARPTSNRESKSKWNSRNAVKSSERSRSRCKEIPVGISRASSVDQHSGLGSGVPSGSQSVMSNGCSSFSSQAFSITQMVKEMESRSLISSSTDADRELNVSNVQEHRSQPIRLQIADRMKNQSVYYTPQDSPHKWGAQPPQEPMKDIIKEIFPETGTTPTGIHATRRRPIKGAAQRPVQYGYPATPVSPATLERREMERRRVPIRIQILVFLIMACILYFIYVNLEDICVVLLDSLNQGFDSEDGYSLQAETEDTQVVSGQD</sequence>
<feature type="region of interest" description="Disordered" evidence="6">
    <location>
        <begin position="243"/>
        <end position="262"/>
    </location>
</feature>
<dbReference type="RefSeq" id="XP_028265609.1">
    <property type="nucleotide sequence ID" value="XM_028409808.1"/>
</dbReference>
<evidence type="ECO:0000256" key="6">
    <source>
        <dbReference type="SAM" id="MobiDB-lite"/>
    </source>
</evidence>
<dbReference type="GO" id="GO:0005635">
    <property type="term" value="C:nuclear envelope"/>
    <property type="evidence" value="ECO:0007669"/>
    <property type="project" value="UniProtKB-ARBA"/>
</dbReference>
<feature type="compositionally biased region" description="Basic and acidic residues" evidence="6">
    <location>
        <begin position="226"/>
        <end position="235"/>
    </location>
</feature>
<dbReference type="GO" id="GO:0003677">
    <property type="term" value="F:DNA binding"/>
    <property type="evidence" value="ECO:0007669"/>
    <property type="project" value="UniProtKB-KW"/>
</dbReference>
<dbReference type="InterPro" id="IPR011015">
    <property type="entry name" value="LEM/LEM-like_dom_sf"/>
</dbReference>
<feature type="region of interest" description="Disordered" evidence="6">
    <location>
        <begin position="46"/>
        <end position="80"/>
    </location>
</feature>
<dbReference type="SUPFAM" id="SSF63451">
    <property type="entry name" value="LEM domain"/>
    <property type="match status" value="2"/>
</dbReference>
<dbReference type="InterPro" id="IPR003887">
    <property type="entry name" value="LEM_dom"/>
</dbReference>
<dbReference type="InterPro" id="IPR013146">
    <property type="entry name" value="LEM-like_dom"/>
</dbReference>
<evidence type="ECO:0000259" key="8">
    <source>
        <dbReference type="PROSITE" id="PS50954"/>
    </source>
</evidence>
<evidence type="ECO:0000256" key="7">
    <source>
        <dbReference type="SAM" id="Phobius"/>
    </source>
</evidence>
<dbReference type="SMART" id="SM01261">
    <property type="entry name" value="Thymopoietin"/>
    <property type="match status" value="1"/>
</dbReference>
<dbReference type="InParanoid" id="A0A6P7IVE4"/>
<feature type="transmembrane region" description="Helical" evidence="7">
    <location>
        <begin position="406"/>
        <end position="426"/>
    </location>
</feature>
<dbReference type="PANTHER" id="PTHR12019:SF22">
    <property type="entry name" value="LAMINA-ASSOCIATED POLYPEPTIDE 2, ISOFORMS BETA_GAMMA"/>
    <property type="match status" value="1"/>
</dbReference>
<evidence type="ECO:0000256" key="3">
    <source>
        <dbReference type="ARBA" id="ARBA00022553"/>
    </source>
</evidence>
<dbReference type="GeneID" id="114438449"/>
<feature type="compositionally biased region" description="Basic and acidic residues" evidence="6">
    <location>
        <begin position="164"/>
        <end position="177"/>
    </location>
</feature>
<keyword evidence="7" id="KW-1133">Transmembrane helix</keyword>
<dbReference type="Pfam" id="PF08198">
    <property type="entry name" value="Thymopoietin"/>
    <property type="match status" value="1"/>
</dbReference>
<keyword evidence="4" id="KW-0007">Acetylation</keyword>
<dbReference type="Proteomes" id="UP000515145">
    <property type="component" value="Chromosome 7"/>
</dbReference>
<comment type="similarity">
    <text evidence="1">Belongs to the LEM family.</text>
</comment>
<feature type="compositionally biased region" description="Acidic residues" evidence="6">
    <location>
        <begin position="135"/>
        <end position="161"/>
    </location>
</feature>
<feature type="domain" description="LEM" evidence="8">
    <location>
        <begin position="75"/>
        <end position="119"/>
    </location>
</feature>
<evidence type="ECO:0000256" key="4">
    <source>
        <dbReference type="ARBA" id="ARBA00022990"/>
    </source>
</evidence>
<keyword evidence="2" id="KW-0488">Methylation</keyword>
<evidence type="ECO:0000256" key="1">
    <source>
        <dbReference type="ARBA" id="ARBA00007744"/>
    </source>
</evidence>
<dbReference type="Gene3D" id="1.10.720.40">
    <property type="match status" value="2"/>
</dbReference>
<dbReference type="PROSITE" id="PS50955">
    <property type="entry name" value="LEM_LIKE"/>
    <property type="match status" value="1"/>
</dbReference>
<dbReference type="AlphaFoldDB" id="A0A6P7IVE4"/>
<dbReference type="Pfam" id="PF03020">
    <property type="entry name" value="LEM"/>
    <property type="match status" value="1"/>
</dbReference>
<proteinExistence type="inferred from homology"/>
<evidence type="ECO:0000313" key="10">
    <source>
        <dbReference type="Proteomes" id="UP000515145"/>
    </source>
</evidence>
<keyword evidence="7" id="KW-0472">Membrane</keyword>
<name>A0A6P7IVE4_9TELE</name>